<sequence length="90" mass="9542">MNKSELIARIADDTGLAKAKATEVVDLIGKVITEELRHGDGLSIVGFGTFKVTERKAKKGRNPATGEAIQIPAKKAPIFKAGKALKDAVK</sequence>
<evidence type="ECO:0000256" key="2">
    <source>
        <dbReference type="ARBA" id="ARBA00010529"/>
    </source>
</evidence>
<organism evidence="6 7">
    <name type="scientific">Faucicola osloensis</name>
    <name type="common">Moraxella osloensis</name>
    <dbReference type="NCBI Taxonomy" id="34062"/>
    <lineage>
        <taxon>Bacteria</taxon>
        <taxon>Pseudomonadati</taxon>
        <taxon>Pseudomonadota</taxon>
        <taxon>Gammaproteobacteria</taxon>
        <taxon>Moraxellales</taxon>
        <taxon>Moraxellaceae</taxon>
        <taxon>Faucicola</taxon>
    </lineage>
</organism>
<evidence type="ECO:0000313" key="7">
    <source>
        <dbReference type="Proteomes" id="UP000234914"/>
    </source>
</evidence>
<name>A0A2I1RGN5_FAUOS</name>
<dbReference type="InterPro" id="IPR000119">
    <property type="entry name" value="Hist_DNA-bd"/>
</dbReference>
<dbReference type="CDD" id="cd13831">
    <property type="entry name" value="HU"/>
    <property type="match status" value="1"/>
</dbReference>
<keyword evidence="3" id="KW-0226">DNA condensation</keyword>
<evidence type="ECO:0000256" key="3">
    <source>
        <dbReference type="ARBA" id="ARBA00023067"/>
    </source>
</evidence>
<dbReference type="PRINTS" id="PR01727">
    <property type="entry name" value="DNABINDINGHU"/>
</dbReference>
<dbReference type="EMBL" id="PKJS01000011">
    <property type="protein sequence ID" value="PKZ68293.1"/>
    <property type="molecule type" value="Genomic_DNA"/>
</dbReference>
<dbReference type="GO" id="GO:0030527">
    <property type="term" value="F:structural constituent of chromatin"/>
    <property type="evidence" value="ECO:0007669"/>
    <property type="project" value="InterPro"/>
</dbReference>
<evidence type="ECO:0000313" key="6">
    <source>
        <dbReference type="EMBL" id="PKZ68293.1"/>
    </source>
</evidence>
<dbReference type="PANTHER" id="PTHR33175">
    <property type="entry name" value="DNA-BINDING PROTEIN HU"/>
    <property type="match status" value="1"/>
</dbReference>
<evidence type="ECO:0000256" key="5">
    <source>
        <dbReference type="RuleBase" id="RU003939"/>
    </source>
</evidence>
<dbReference type="PANTHER" id="PTHR33175:SF3">
    <property type="entry name" value="DNA-BINDING PROTEIN HU-BETA"/>
    <property type="match status" value="1"/>
</dbReference>
<dbReference type="GO" id="GO:0030261">
    <property type="term" value="P:chromosome condensation"/>
    <property type="evidence" value="ECO:0007669"/>
    <property type="project" value="UniProtKB-KW"/>
</dbReference>
<dbReference type="InterPro" id="IPR010992">
    <property type="entry name" value="IHF-like_DNA-bd_dom_sf"/>
</dbReference>
<comment type="caution">
    <text evidence="6">The sequence shown here is derived from an EMBL/GenBank/DDBJ whole genome shotgun (WGS) entry which is preliminary data.</text>
</comment>
<proteinExistence type="inferred from homology"/>
<reference evidence="6 7" key="1">
    <citation type="submission" date="2017-12" db="EMBL/GenBank/DDBJ databases">
        <title>Phylogenetic diversity of female urinary microbiome.</title>
        <authorList>
            <person name="Thomas-White K."/>
            <person name="Wolfe A.J."/>
        </authorList>
    </citation>
    <scope>NUCLEOTIDE SEQUENCE [LARGE SCALE GENOMIC DNA]</scope>
    <source>
        <strain evidence="6 7">UMB0416</strain>
    </source>
</reference>
<accession>A0A2I1RGN5</accession>
<dbReference type="Gene3D" id="4.10.520.10">
    <property type="entry name" value="IHF-like DNA-binding proteins"/>
    <property type="match status" value="1"/>
</dbReference>
<dbReference type="Proteomes" id="UP000234914">
    <property type="component" value="Unassembled WGS sequence"/>
</dbReference>
<protein>
    <submittedName>
        <fullName evidence="6">DNA-binding protein HU</fullName>
    </submittedName>
</protein>
<evidence type="ECO:0000256" key="4">
    <source>
        <dbReference type="ARBA" id="ARBA00023125"/>
    </source>
</evidence>
<dbReference type="SUPFAM" id="SSF47729">
    <property type="entry name" value="IHF-like DNA-binding proteins"/>
    <property type="match status" value="1"/>
</dbReference>
<evidence type="ECO:0000256" key="1">
    <source>
        <dbReference type="ARBA" id="ARBA00003819"/>
    </source>
</evidence>
<comment type="function">
    <text evidence="1">Histone-like DNA-binding protein which is capable of wrapping DNA to stabilize it, and thus to prevent its denaturation under extreme environmental conditions.</text>
</comment>
<dbReference type="Pfam" id="PF00216">
    <property type="entry name" value="Bac_DNA_binding"/>
    <property type="match status" value="1"/>
</dbReference>
<dbReference type="GO" id="GO:0003677">
    <property type="term" value="F:DNA binding"/>
    <property type="evidence" value="ECO:0007669"/>
    <property type="project" value="UniProtKB-KW"/>
</dbReference>
<dbReference type="SMART" id="SM00411">
    <property type="entry name" value="BHL"/>
    <property type="match status" value="1"/>
</dbReference>
<gene>
    <name evidence="6" type="ORF">CYJ96_09120</name>
</gene>
<comment type="similarity">
    <text evidence="2 5">Belongs to the bacterial histone-like protein family.</text>
</comment>
<dbReference type="AlphaFoldDB" id="A0A2I1RGN5"/>
<keyword evidence="4 6" id="KW-0238">DNA-binding</keyword>